<dbReference type="EMBL" id="JAGRRH010000026">
    <property type="protein sequence ID" value="KAG7341287.1"/>
    <property type="molecule type" value="Genomic_DNA"/>
</dbReference>
<keyword evidence="2" id="KW-1185">Reference proteome</keyword>
<protein>
    <submittedName>
        <fullName evidence="1">Uncharacterized protein</fullName>
    </submittedName>
</protein>
<evidence type="ECO:0000313" key="2">
    <source>
        <dbReference type="Proteomes" id="UP000693970"/>
    </source>
</evidence>
<gene>
    <name evidence="1" type="ORF">IV203_023238</name>
</gene>
<sequence length="170" mass="19062">MSVPTFIYPHDPLTPIICHPTAPAIILLTKEFCQRQECPIHIRRPWPPSPLHVLAKPAVCLFGPDRCYQCTNQRGQPGLRGYADVTPPLQLLTHLITQSGTVTDKDLADNRKKLSSPWNPDDDLDTFWGRVTKYMAFAKGTAEPIPEVTAMSCIPVHQRVEAQARSLKKL</sequence>
<organism evidence="1 2">
    <name type="scientific">Nitzschia inconspicua</name>
    <dbReference type="NCBI Taxonomy" id="303405"/>
    <lineage>
        <taxon>Eukaryota</taxon>
        <taxon>Sar</taxon>
        <taxon>Stramenopiles</taxon>
        <taxon>Ochrophyta</taxon>
        <taxon>Bacillariophyta</taxon>
        <taxon>Bacillariophyceae</taxon>
        <taxon>Bacillariophycidae</taxon>
        <taxon>Bacillariales</taxon>
        <taxon>Bacillariaceae</taxon>
        <taxon>Nitzschia</taxon>
    </lineage>
</organism>
<dbReference type="Proteomes" id="UP000693970">
    <property type="component" value="Unassembled WGS sequence"/>
</dbReference>
<accession>A0A9K3KD54</accession>
<comment type="caution">
    <text evidence="1">The sequence shown here is derived from an EMBL/GenBank/DDBJ whole genome shotgun (WGS) entry which is preliminary data.</text>
</comment>
<reference evidence="1" key="1">
    <citation type="journal article" date="2021" name="Sci. Rep.">
        <title>Diploid genomic architecture of Nitzschia inconspicua, an elite biomass production diatom.</title>
        <authorList>
            <person name="Oliver A."/>
            <person name="Podell S."/>
            <person name="Pinowska A."/>
            <person name="Traller J.C."/>
            <person name="Smith S.R."/>
            <person name="McClure R."/>
            <person name="Beliaev A."/>
            <person name="Bohutskyi P."/>
            <person name="Hill E.A."/>
            <person name="Rabines A."/>
            <person name="Zheng H."/>
            <person name="Allen L.Z."/>
            <person name="Kuo A."/>
            <person name="Grigoriev I.V."/>
            <person name="Allen A.E."/>
            <person name="Hazlebeck D."/>
            <person name="Allen E.E."/>
        </authorList>
    </citation>
    <scope>NUCLEOTIDE SEQUENCE</scope>
    <source>
        <strain evidence="1">Hildebrandi</strain>
    </source>
</reference>
<dbReference type="AlphaFoldDB" id="A0A9K3KD54"/>
<reference evidence="1" key="2">
    <citation type="submission" date="2021-04" db="EMBL/GenBank/DDBJ databases">
        <authorList>
            <person name="Podell S."/>
        </authorList>
    </citation>
    <scope>NUCLEOTIDE SEQUENCE</scope>
    <source>
        <strain evidence="1">Hildebrandi</strain>
    </source>
</reference>
<proteinExistence type="predicted"/>
<name>A0A9K3KD54_9STRA</name>
<evidence type="ECO:0000313" key="1">
    <source>
        <dbReference type="EMBL" id="KAG7341287.1"/>
    </source>
</evidence>